<dbReference type="GO" id="GO:0000822">
    <property type="term" value="F:inositol hexakisphosphate binding"/>
    <property type="evidence" value="ECO:0007669"/>
    <property type="project" value="TreeGrafter"/>
</dbReference>
<dbReference type="KEGG" id="more:E1B28_005571"/>
<dbReference type="GO" id="GO:0005886">
    <property type="term" value="C:plasma membrane"/>
    <property type="evidence" value="ECO:0007669"/>
    <property type="project" value="TreeGrafter"/>
</dbReference>
<dbReference type="PANTHER" id="PTHR10783:SF103">
    <property type="entry name" value="SOLUTE CARRIER FAMILY 53 MEMBER 1"/>
    <property type="match status" value="1"/>
</dbReference>
<reference evidence="3" key="1">
    <citation type="journal article" date="2021" name="Genome Biol. Evol.">
        <title>The assembled and annotated genome of the fairy-ring fungus Marasmius oreades.</title>
        <authorList>
            <person name="Hiltunen M."/>
            <person name="Ament-Velasquez S.L."/>
            <person name="Johannesson H."/>
        </authorList>
    </citation>
    <scope>NUCLEOTIDE SEQUENCE</scope>
    <source>
        <strain evidence="3">03SP1</strain>
    </source>
</reference>
<feature type="region of interest" description="Disordered" evidence="1">
    <location>
        <begin position="38"/>
        <end position="125"/>
    </location>
</feature>
<feature type="compositionally biased region" description="Polar residues" evidence="1">
    <location>
        <begin position="48"/>
        <end position="70"/>
    </location>
</feature>
<dbReference type="GeneID" id="66074647"/>
<dbReference type="GO" id="GO:0005794">
    <property type="term" value="C:Golgi apparatus"/>
    <property type="evidence" value="ECO:0007669"/>
    <property type="project" value="TreeGrafter"/>
</dbReference>
<dbReference type="PROSITE" id="PS51382">
    <property type="entry name" value="SPX"/>
    <property type="match status" value="1"/>
</dbReference>
<gene>
    <name evidence="3" type="ORF">E1B28_005571</name>
</gene>
<dbReference type="InterPro" id="IPR004331">
    <property type="entry name" value="SPX_dom"/>
</dbReference>
<dbReference type="PANTHER" id="PTHR10783">
    <property type="entry name" value="XENOTROPIC AND POLYTROPIC RETROVIRUS RECEPTOR 1-RELATED"/>
    <property type="match status" value="1"/>
</dbReference>
<dbReference type="CDD" id="cd14475">
    <property type="entry name" value="SPX_SYG1_like"/>
    <property type="match status" value="1"/>
</dbReference>
<name>A0A9P7S3U3_9AGAR</name>
<organism evidence="3 4">
    <name type="scientific">Marasmius oreades</name>
    <name type="common">fairy-ring Marasmius</name>
    <dbReference type="NCBI Taxonomy" id="181124"/>
    <lineage>
        <taxon>Eukaryota</taxon>
        <taxon>Fungi</taxon>
        <taxon>Dikarya</taxon>
        <taxon>Basidiomycota</taxon>
        <taxon>Agaricomycotina</taxon>
        <taxon>Agaricomycetes</taxon>
        <taxon>Agaricomycetidae</taxon>
        <taxon>Agaricales</taxon>
        <taxon>Marasmiineae</taxon>
        <taxon>Marasmiaceae</taxon>
        <taxon>Marasmius</taxon>
    </lineage>
</organism>
<comment type="caution">
    <text evidence="3">The sequence shown here is derived from an EMBL/GenBank/DDBJ whole genome shotgun (WGS) entry which is preliminary data.</text>
</comment>
<dbReference type="RefSeq" id="XP_043011225.1">
    <property type="nucleotide sequence ID" value="XM_043150140.1"/>
</dbReference>
<dbReference type="Proteomes" id="UP001049176">
    <property type="component" value="Chromosome 3"/>
</dbReference>
<dbReference type="GO" id="GO:0016036">
    <property type="term" value="P:cellular response to phosphate starvation"/>
    <property type="evidence" value="ECO:0007669"/>
    <property type="project" value="TreeGrafter"/>
</dbReference>
<dbReference type="AlphaFoldDB" id="A0A9P7S3U3"/>
<dbReference type="EMBL" id="CM032183">
    <property type="protein sequence ID" value="KAG7094755.1"/>
    <property type="molecule type" value="Genomic_DNA"/>
</dbReference>
<proteinExistence type="predicted"/>
<evidence type="ECO:0000256" key="1">
    <source>
        <dbReference type="SAM" id="MobiDB-lite"/>
    </source>
</evidence>
<protein>
    <recommendedName>
        <fullName evidence="2">SPX domain-containing protein</fullName>
    </recommendedName>
</protein>
<dbReference type="Pfam" id="PF03105">
    <property type="entry name" value="SPX"/>
    <property type="match status" value="2"/>
</dbReference>
<feature type="compositionally biased region" description="Basic residues" evidence="1">
    <location>
        <begin position="103"/>
        <end position="116"/>
    </location>
</feature>
<dbReference type="GO" id="GO:0006817">
    <property type="term" value="P:phosphate ion transport"/>
    <property type="evidence" value="ECO:0007669"/>
    <property type="project" value="TreeGrafter"/>
</dbReference>
<dbReference type="OrthoDB" id="9970435at2759"/>
<feature type="compositionally biased region" description="Polar residues" evidence="1">
    <location>
        <begin position="88"/>
        <end position="101"/>
    </location>
</feature>
<feature type="domain" description="SPX" evidence="2">
    <location>
        <begin position="1"/>
        <end position="291"/>
    </location>
</feature>
<keyword evidence="4" id="KW-1185">Reference proteome</keyword>
<accession>A0A9P7S3U3</accession>
<evidence type="ECO:0000313" key="3">
    <source>
        <dbReference type="EMBL" id="KAG7094755.1"/>
    </source>
</evidence>
<sequence length="322" mass="37634">MKFARYLEDTQIPEWKRAYIDYRGLKKRISRIRYKEDVDVDERLAPSTEENNSGPSDPSQARYETNSSPKSIAITKFTDGTVEHSKSDAPSPSTSKASVSTRFKPHRRQSGRRRLSLSRSNSELHNDTTPLNILLKRLTPDERTFFDSLDIQLEKIEQFFINRQKELRTRSTLLEHQLSELRQHQETFREAQGKRARMWVDLKRDPMAVIPLPLKGKGKGSKELPLSPPNREFDPGEYHRAKKSLKKAVIEHYRAIEMLHNYRILNITGFRKALKKFEKVTRIPVQRPYMSEKVTTISSCLVSFSSFRLNQLYLLRTSHFVL</sequence>
<evidence type="ECO:0000313" key="4">
    <source>
        <dbReference type="Proteomes" id="UP001049176"/>
    </source>
</evidence>
<evidence type="ECO:0000259" key="2">
    <source>
        <dbReference type="PROSITE" id="PS51382"/>
    </source>
</evidence>